<dbReference type="AlphaFoldDB" id="H3ANS1"/>
<dbReference type="HOGENOM" id="CLU_012494_12_2_1"/>
<evidence type="ECO:0000256" key="4">
    <source>
        <dbReference type="PROSITE-ProRule" id="PRU10038"/>
    </source>
</evidence>
<feature type="domain" description="Alpha/beta hydrolase fold-3" evidence="6">
    <location>
        <begin position="329"/>
        <end position="394"/>
    </location>
</feature>
<accession>H3ANS1</accession>
<dbReference type="ESTHER" id="latch-h3ans1">
    <property type="family name" value="Arylacetamide_deacetylase"/>
</dbReference>
<dbReference type="eggNOG" id="KOG1515">
    <property type="taxonomic scope" value="Eukaryota"/>
</dbReference>
<keyword evidence="8" id="KW-1185">Reference proteome</keyword>
<dbReference type="Gene3D" id="3.40.50.1820">
    <property type="entry name" value="alpha/beta hydrolase"/>
    <property type="match status" value="1"/>
</dbReference>
<gene>
    <name evidence="7" type="primary">AADACL4</name>
</gene>
<dbReference type="EMBL" id="AFYH01158938">
    <property type="status" value="NOT_ANNOTATED_CDS"/>
    <property type="molecule type" value="Genomic_DNA"/>
</dbReference>
<name>H3ANS1_LATCH</name>
<dbReference type="InterPro" id="IPR013094">
    <property type="entry name" value="AB_hydrolase_3"/>
</dbReference>
<comment type="similarity">
    <text evidence="1">Belongs to the 'GDXG' lipolytic enzyme family.</text>
</comment>
<dbReference type="InterPro" id="IPR029058">
    <property type="entry name" value="AB_hydrolase_fold"/>
</dbReference>
<evidence type="ECO:0000256" key="2">
    <source>
        <dbReference type="ARBA" id="ARBA00022801"/>
    </source>
</evidence>
<keyword evidence="5" id="KW-0472">Membrane</keyword>
<dbReference type="PANTHER" id="PTHR48081:SF32">
    <property type="entry name" value="ALPHA_BETA HYDROLASE FOLD-3 DOMAIN-CONTAINING PROTEIN"/>
    <property type="match status" value="1"/>
</dbReference>
<evidence type="ECO:0000256" key="5">
    <source>
        <dbReference type="SAM" id="Phobius"/>
    </source>
</evidence>
<dbReference type="InterPro" id="IPR033140">
    <property type="entry name" value="Lipase_GDXG_put_SER_AS"/>
</dbReference>
<evidence type="ECO:0000256" key="1">
    <source>
        <dbReference type="ARBA" id="ARBA00010515"/>
    </source>
</evidence>
<feature type="active site" evidence="3 4">
    <location>
        <position position="207"/>
    </location>
</feature>
<dbReference type="Proteomes" id="UP000008672">
    <property type="component" value="Unassembled WGS sequence"/>
</dbReference>
<dbReference type="GO" id="GO:0052689">
    <property type="term" value="F:carboxylic ester hydrolase activity"/>
    <property type="evidence" value="ECO:0007669"/>
    <property type="project" value="InterPro"/>
</dbReference>
<dbReference type="Ensembl" id="ENSLACT00000011377.1">
    <property type="protein sequence ID" value="ENSLACP00000011292.1"/>
    <property type="gene ID" value="ENSLACG00000009934.1"/>
</dbReference>
<keyword evidence="5" id="KW-1133">Transmembrane helix</keyword>
<evidence type="ECO:0000259" key="6">
    <source>
        <dbReference type="Pfam" id="PF07859"/>
    </source>
</evidence>
<dbReference type="STRING" id="7897.ENSLACP00000011292"/>
<dbReference type="SUPFAM" id="SSF53474">
    <property type="entry name" value="alpha/beta-Hydrolases"/>
    <property type="match status" value="1"/>
</dbReference>
<dbReference type="InParanoid" id="H3ANS1"/>
<reference evidence="7" key="3">
    <citation type="submission" date="2025-09" db="UniProtKB">
        <authorList>
            <consortium name="Ensembl"/>
        </authorList>
    </citation>
    <scope>IDENTIFICATION</scope>
</reference>
<dbReference type="InterPro" id="IPR050300">
    <property type="entry name" value="GDXG_lipolytic_enzyme"/>
</dbReference>
<evidence type="ECO:0000313" key="7">
    <source>
        <dbReference type="Ensembl" id="ENSLACP00000011292.1"/>
    </source>
</evidence>
<dbReference type="OMA" id="MIGYRKL"/>
<protein>
    <submittedName>
        <fullName evidence="7">Arylacetamide deacetylase like 4</fullName>
    </submittedName>
</protein>
<proteinExistence type="inferred from homology"/>
<dbReference type="GeneTree" id="ENSGT00940000163565"/>
<dbReference type="PIRSF" id="PIRSF037251">
    <property type="entry name" value="Arylacetamide_deacetylase"/>
    <property type="match status" value="1"/>
</dbReference>
<feature type="active site" evidence="3">
    <location>
        <position position="391"/>
    </location>
</feature>
<reference evidence="8" key="1">
    <citation type="submission" date="2011-08" db="EMBL/GenBank/DDBJ databases">
        <title>The draft genome of Latimeria chalumnae.</title>
        <authorList>
            <person name="Di Palma F."/>
            <person name="Alfoldi J."/>
            <person name="Johnson J."/>
            <person name="Berlin A."/>
            <person name="Gnerre S."/>
            <person name="Jaffe D."/>
            <person name="MacCallum I."/>
            <person name="Young S."/>
            <person name="Walker B.J."/>
            <person name="Lander E."/>
            <person name="Lindblad-Toh K."/>
        </authorList>
    </citation>
    <scope>NUCLEOTIDE SEQUENCE [LARGE SCALE GENOMIC DNA]</scope>
    <source>
        <strain evidence="8">Wild caught</strain>
    </source>
</reference>
<evidence type="ECO:0000256" key="3">
    <source>
        <dbReference type="PIRSR" id="PIRSR037251-1"/>
    </source>
</evidence>
<dbReference type="PROSITE" id="PS01174">
    <property type="entry name" value="LIPASE_GDXG_SER"/>
    <property type="match status" value="1"/>
</dbReference>
<sequence length="421" mass="47343">TVQHSNLKMDLGFAVLFIGIAALISAFLLLILGVAYSEFTNSEIPPGVAHPGRLRLIHGLLIGIAIVGKIMEKMGTWSQVGFGRYMRDHVFARKGGEDTQLIIKDLQFEGVPVRAYQPKTPNAGKRRGVMFFHGGGWMFGSINSYDSFCRYVAKETESVVVSVEYHLSPEHRYPIQFEDCLNSTLHFVNSSENYGVDDARIIISGDSAGGNLAAAVCQRLVSRTDLNPVCAQILIYPGLQAVDFKLPSYVQNHSVPILYRLRAIFYFLHYINGEVTLMEDVLAGHHVPVEMKIKYRKWLGPDNIPEEFKTRGFTPSVATAHDEEVYELVQEAFEPTVSPLLAEDATIRKLPHAYILTCEYDVLRDDGLLYKKRLEDNDVPVTWYHIKDGFHGILSYFDWGFLSFPSAKTAIDDIVSFIKTI</sequence>
<keyword evidence="2" id="KW-0378">Hydrolase</keyword>
<dbReference type="GO" id="GO:0016020">
    <property type="term" value="C:membrane"/>
    <property type="evidence" value="ECO:0007669"/>
    <property type="project" value="InterPro"/>
</dbReference>
<feature type="active site" evidence="3">
    <location>
        <position position="361"/>
    </location>
</feature>
<dbReference type="Pfam" id="PF07859">
    <property type="entry name" value="Abhydrolase_3"/>
    <property type="match status" value="2"/>
</dbReference>
<dbReference type="PANTHER" id="PTHR48081">
    <property type="entry name" value="AB HYDROLASE SUPERFAMILY PROTEIN C4A8.06C"/>
    <property type="match status" value="1"/>
</dbReference>
<feature type="domain" description="Alpha/beta hydrolase fold-3" evidence="6">
    <location>
        <begin position="129"/>
        <end position="271"/>
    </location>
</feature>
<evidence type="ECO:0000313" key="8">
    <source>
        <dbReference type="Proteomes" id="UP000008672"/>
    </source>
</evidence>
<keyword evidence="5" id="KW-0812">Transmembrane</keyword>
<feature type="transmembrane region" description="Helical" evidence="5">
    <location>
        <begin position="12"/>
        <end position="36"/>
    </location>
</feature>
<reference evidence="7" key="2">
    <citation type="submission" date="2025-08" db="UniProtKB">
        <authorList>
            <consortium name="Ensembl"/>
        </authorList>
    </citation>
    <scope>IDENTIFICATION</scope>
</reference>
<dbReference type="InterPro" id="IPR017157">
    <property type="entry name" value="Arylacetamide_deacetylase"/>
</dbReference>
<dbReference type="EMBL" id="AFYH01158939">
    <property type="status" value="NOT_ANNOTATED_CDS"/>
    <property type="molecule type" value="Genomic_DNA"/>
</dbReference>
<organism evidence="7 8">
    <name type="scientific">Latimeria chalumnae</name>
    <name type="common">Coelacanth</name>
    <dbReference type="NCBI Taxonomy" id="7897"/>
    <lineage>
        <taxon>Eukaryota</taxon>
        <taxon>Metazoa</taxon>
        <taxon>Chordata</taxon>
        <taxon>Craniata</taxon>
        <taxon>Vertebrata</taxon>
        <taxon>Euteleostomi</taxon>
        <taxon>Coelacanthiformes</taxon>
        <taxon>Coelacanthidae</taxon>
        <taxon>Latimeria</taxon>
    </lineage>
</organism>